<dbReference type="Proteomes" id="UP001597231">
    <property type="component" value="Unassembled WGS sequence"/>
</dbReference>
<keyword evidence="3" id="KW-1185">Reference proteome</keyword>
<reference evidence="3" key="1">
    <citation type="journal article" date="2019" name="Int. J. Syst. Evol. Microbiol.">
        <title>The Global Catalogue of Microorganisms (GCM) 10K type strain sequencing project: providing services to taxonomists for standard genome sequencing and annotation.</title>
        <authorList>
            <consortium name="The Broad Institute Genomics Platform"/>
            <consortium name="The Broad Institute Genome Sequencing Center for Infectious Disease"/>
            <person name="Wu L."/>
            <person name="Ma J."/>
        </authorList>
    </citation>
    <scope>NUCLEOTIDE SEQUENCE [LARGE SCALE GENOMIC DNA]</scope>
    <source>
        <strain evidence="3">CCUG 53915</strain>
    </source>
</reference>
<name>A0ABW3U017_9BACL</name>
<dbReference type="EMBL" id="JBHTLT010000124">
    <property type="protein sequence ID" value="MFD1206471.1"/>
    <property type="molecule type" value="Genomic_DNA"/>
</dbReference>
<keyword evidence="1" id="KW-1133">Transmembrane helix</keyword>
<accession>A0ABW3U017</accession>
<comment type="caution">
    <text evidence="2">The sequence shown here is derived from an EMBL/GenBank/DDBJ whole genome shotgun (WGS) entry which is preliminary data.</text>
</comment>
<keyword evidence="1" id="KW-0812">Transmembrane</keyword>
<feature type="transmembrane region" description="Helical" evidence="1">
    <location>
        <begin position="6"/>
        <end position="25"/>
    </location>
</feature>
<evidence type="ECO:0000256" key="1">
    <source>
        <dbReference type="SAM" id="Phobius"/>
    </source>
</evidence>
<organism evidence="2 3">
    <name type="scientific">Sporosarcina contaminans</name>
    <dbReference type="NCBI Taxonomy" id="633403"/>
    <lineage>
        <taxon>Bacteria</taxon>
        <taxon>Bacillati</taxon>
        <taxon>Bacillota</taxon>
        <taxon>Bacilli</taxon>
        <taxon>Bacillales</taxon>
        <taxon>Caryophanaceae</taxon>
        <taxon>Sporosarcina</taxon>
    </lineage>
</organism>
<dbReference type="RefSeq" id="WP_336824841.1">
    <property type="nucleotide sequence ID" value="NZ_JBHTLT010000124.1"/>
</dbReference>
<protein>
    <submittedName>
        <fullName evidence="2">Uncharacterized protein</fullName>
    </submittedName>
</protein>
<gene>
    <name evidence="2" type="ORF">ACFQ38_15345</name>
</gene>
<keyword evidence="1" id="KW-0472">Membrane</keyword>
<evidence type="ECO:0000313" key="2">
    <source>
        <dbReference type="EMBL" id="MFD1206471.1"/>
    </source>
</evidence>
<proteinExistence type="predicted"/>
<evidence type="ECO:0000313" key="3">
    <source>
        <dbReference type="Proteomes" id="UP001597231"/>
    </source>
</evidence>
<sequence>MLLNLFMIAIIVIMVFALLTLSAILQQLRIISSHFQMEEEMPTIVSNEEIEKELLNELKRNNLEG</sequence>